<evidence type="ECO:0000313" key="11">
    <source>
        <dbReference type="Proteomes" id="UP000077275"/>
    </source>
</evidence>
<dbReference type="NCBIfam" id="TIGR00320">
    <property type="entry name" value="dfx_rbo"/>
    <property type="match status" value="1"/>
</dbReference>
<sequence>MTELNEIFKCNKCNKVVNVMVDGSGELICDGESMERLEAKTVDEGKEKHVPVIEKNGSTVTVKIGEVPHPMIEEHHICFIELFVGDEIFRKFLNAGDEPKAIFEIGDYAGDLKAREYCNVHGLWTS</sequence>
<evidence type="ECO:0000256" key="7">
    <source>
        <dbReference type="PIRSR" id="PIRSR604793-1"/>
    </source>
</evidence>
<keyword evidence="6 7" id="KW-0408">Iron</keyword>
<feature type="binding site" evidence="7">
    <location>
        <position position="29"/>
    </location>
    <ligand>
        <name>Fe cation</name>
        <dbReference type="ChEBI" id="CHEBI:24875"/>
        <label>1</label>
    </ligand>
</feature>
<evidence type="ECO:0000256" key="2">
    <source>
        <dbReference type="ARBA" id="ARBA00005941"/>
    </source>
</evidence>
<dbReference type="InterPro" id="IPR036073">
    <property type="entry name" value="Desulfoferrodoxin_Fe-bd_dom_sf"/>
</dbReference>
<feature type="binding site" evidence="7">
    <location>
        <position position="121"/>
    </location>
    <ligand>
        <name>Fe cation</name>
        <dbReference type="ChEBI" id="CHEBI:24875"/>
        <label>1</label>
    </ligand>
</feature>
<dbReference type="NCBIfam" id="TIGR00319">
    <property type="entry name" value="desulf_FeS4"/>
    <property type="match status" value="1"/>
</dbReference>
<evidence type="ECO:0000256" key="6">
    <source>
        <dbReference type="ARBA" id="ARBA00023004"/>
    </source>
</evidence>
<dbReference type="InterPro" id="IPR002742">
    <property type="entry name" value="Desulfoferrodoxin_Fe-bd_dom"/>
</dbReference>
<dbReference type="AlphaFoldDB" id="A0A166EDR4"/>
<evidence type="ECO:0000259" key="9">
    <source>
        <dbReference type="Pfam" id="PF06397"/>
    </source>
</evidence>
<feature type="binding site" evidence="7">
    <location>
        <position position="13"/>
    </location>
    <ligand>
        <name>Fe cation</name>
        <dbReference type="ChEBI" id="CHEBI:24875"/>
        <label>1</label>
    </ligand>
</feature>
<dbReference type="Gene3D" id="2.60.40.730">
    <property type="entry name" value="SOR catalytic domain"/>
    <property type="match status" value="1"/>
</dbReference>
<keyword evidence="3" id="KW-0813">Transport</keyword>
<feature type="binding site" evidence="7">
    <location>
        <position position="49"/>
    </location>
    <ligand>
        <name>Fe cation</name>
        <dbReference type="ChEBI" id="CHEBI:24875"/>
        <label>2</label>
        <note>catalytic</note>
    </ligand>
</feature>
<dbReference type="GO" id="GO:0019430">
    <property type="term" value="P:removal of superoxide radicals"/>
    <property type="evidence" value="ECO:0007669"/>
    <property type="project" value="InterPro"/>
</dbReference>
<comment type="caution">
    <text evidence="10">The sequence shown here is derived from an EMBL/GenBank/DDBJ whole genome shotgun (WGS) entry which is preliminary data.</text>
</comment>
<evidence type="ECO:0000259" key="8">
    <source>
        <dbReference type="Pfam" id="PF01880"/>
    </source>
</evidence>
<dbReference type="NCBIfam" id="TIGR00332">
    <property type="entry name" value="neela_ferrous"/>
    <property type="match status" value="1"/>
</dbReference>
<feature type="binding site" evidence="7">
    <location>
        <position position="75"/>
    </location>
    <ligand>
        <name>Fe cation</name>
        <dbReference type="ChEBI" id="CHEBI:24875"/>
        <label>2</label>
        <note>catalytic</note>
    </ligand>
</feature>
<evidence type="ECO:0000313" key="10">
    <source>
        <dbReference type="EMBL" id="KZX16542.1"/>
    </source>
</evidence>
<gene>
    <name evidence="10" type="primary">dfx_1</name>
    <name evidence="10" type="ORF">MBCUT_07760</name>
</gene>
<comment type="cofactor">
    <cofactor evidence="1">
        <name>Cu(2+)</name>
        <dbReference type="ChEBI" id="CHEBI:29036"/>
    </cofactor>
</comment>
<dbReference type="SUPFAM" id="SSF57802">
    <property type="entry name" value="Rubredoxin-like"/>
    <property type="match status" value="1"/>
</dbReference>
<proteinExistence type="inferred from homology"/>
<dbReference type="PATRIC" id="fig|47311.3.peg.858"/>
<comment type="cofactor">
    <cofactor evidence="7">
        <name>Fe(2+)</name>
        <dbReference type="ChEBI" id="CHEBI:29033"/>
    </cofactor>
    <text evidence="7">Binds 1 Fe(2+) ion per subunit. The iron ion 2 is coordinated via four histidines and one cysteine residue.</text>
</comment>
<dbReference type="GO" id="GO:0050605">
    <property type="term" value="F:superoxide reductase activity"/>
    <property type="evidence" value="ECO:0007669"/>
    <property type="project" value="UniProtKB-EC"/>
</dbReference>
<keyword evidence="4 7" id="KW-0479">Metal-binding</keyword>
<dbReference type="GO" id="GO:0005506">
    <property type="term" value="F:iron ion binding"/>
    <property type="evidence" value="ECO:0007669"/>
    <property type="project" value="InterPro"/>
</dbReference>
<dbReference type="InterPro" id="IPR004793">
    <property type="entry name" value="Desulfoferrodoxin_rbo"/>
</dbReference>
<feature type="binding site" evidence="7">
    <location>
        <position position="118"/>
    </location>
    <ligand>
        <name>Fe cation</name>
        <dbReference type="ChEBI" id="CHEBI:24875"/>
        <label>1</label>
    </ligand>
</feature>
<dbReference type="EMBL" id="LWMW01000090">
    <property type="protein sequence ID" value="KZX16542.1"/>
    <property type="molecule type" value="Genomic_DNA"/>
</dbReference>
<feature type="binding site" evidence="7">
    <location>
        <position position="69"/>
    </location>
    <ligand>
        <name>Fe cation</name>
        <dbReference type="ChEBI" id="CHEBI:24875"/>
        <label>2</label>
        <note>catalytic</note>
    </ligand>
</feature>
<organism evidence="10 11">
    <name type="scientific">Methanobrevibacter cuticularis</name>
    <dbReference type="NCBI Taxonomy" id="47311"/>
    <lineage>
        <taxon>Archaea</taxon>
        <taxon>Methanobacteriati</taxon>
        <taxon>Methanobacteriota</taxon>
        <taxon>Methanomada group</taxon>
        <taxon>Methanobacteria</taxon>
        <taxon>Methanobacteriales</taxon>
        <taxon>Methanobacteriaceae</taxon>
        <taxon>Methanobrevibacter</taxon>
    </lineage>
</organism>
<comment type="similarity">
    <text evidence="2">Belongs to the desulfoferrodoxin family.</text>
</comment>
<keyword evidence="5" id="KW-0249">Electron transport</keyword>
<dbReference type="PANTHER" id="PTHR36541:SF1">
    <property type="entry name" value="SUPEROXIDE REDUCTASE-RELATED"/>
    <property type="match status" value="1"/>
</dbReference>
<feature type="domain" description="Desulfoferrodoxin ferrous iron-binding" evidence="8">
    <location>
        <begin position="42"/>
        <end position="125"/>
    </location>
</feature>
<comment type="cofactor">
    <cofactor evidence="7">
        <name>Fe(3+)</name>
        <dbReference type="ChEBI" id="CHEBI:29034"/>
    </cofactor>
    <text evidence="7">Binds 1 Fe(3+) ion per subunit. The iron ion 1 is coordinated via 4 cysteine residues.</text>
</comment>
<dbReference type="STRING" id="47311.MBCUT_07760"/>
<name>A0A166EDR4_9EURY</name>
<dbReference type="Proteomes" id="UP000077275">
    <property type="component" value="Unassembled WGS sequence"/>
</dbReference>
<dbReference type="InterPro" id="IPR004462">
    <property type="entry name" value="Desulfoferrodoxin_N"/>
</dbReference>
<dbReference type="RefSeq" id="WP_067259141.1">
    <property type="nucleotide sequence ID" value="NZ_LWMW01000090.1"/>
</dbReference>
<dbReference type="EC" id="1.15.1.2" evidence="10"/>
<protein>
    <submittedName>
        <fullName evidence="10">Desulfoferrodoxin</fullName>
        <ecNumber evidence="10">1.15.1.2</ecNumber>
    </submittedName>
</protein>
<dbReference type="OrthoDB" id="30725at2157"/>
<dbReference type="Pfam" id="PF01880">
    <property type="entry name" value="Desulfoferrodox"/>
    <property type="match status" value="1"/>
</dbReference>
<feature type="binding site" evidence="7">
    <location>
        <position position="10"/>
    </location>
    <ligand>
        <name>Fe cation</name>
        <dbReference type="ChEBI" id="CHEBI:24875"/>
        <label>1</label>
    </ligand>
</feature>
<evidence type="ECO:0000256" key="4">
    <source>
        <dbReference type="ARBA" id="ARBA00022723"/>
    </source>
</evidence>
<accession>A0A166EDR4</accession>
<evidence type="ECO:0000256" key="3">
    <source>
        <dbReference type="ARBA" id="ARBA00022448"/>
    </source>
</evidence>
<feature type="domain" description="Desulfoferrodoxin N-terminal" evidence="9">
    <location>
        <begin position="2"/>
        <end position="36"/>
    </location>
</feature>
<keyword evidence="10" id="KW-0560">Oxidoreductase</keyword>
<evidence type="ECO:0000256" key="1">
    <source>
        <dbReference type="ARBA" id="ARBA00001973"/>
    </source>
</evidence>
<dbReference type="SUPFAM" id="SSF49367">
    <property type="entry name" value="Superoxide reductase-like"/>
    <property type="match status" value="1"/>
</dbReference>
<dbReference type="PANTHER" id="PTHR36541">
    <property type="entry name" value="SUPEROXIDE REDUCTASE-RELATED"/>
    <property type="match status" value="1"/>
</dbReference>
<dbReference type="Pfam" id="PF06397">
    <property type="entry name" value="Desulfoferrod_N"/>
    <property type="match status" value="1"/>
</dbReference>
<reference evidence="10 11" key="1">
    <citation type="submission" date="2016-04" db="EMBL/GenBank/DDBJ databases">
        <title>Genome sequence of Methanobrevibacter cuticularis DSM 11139.</title>
        <authorList>
            <person name="Poehlein A."/>
            <person name="Seedorf H."/>
            <person name="Daniel R."/>
        </authorList>
    </citation>
    <scope>NUCLEOTIDE SEQUENCE [LARGE SCALE GENOMIC DNA]</scope>
    <source>
        <strain evidence="10 11">DSM 11139</strain>
    </source>
</reference>
<dbReference type="InterPro" id="IPR051233">
    <property type="entry name" value="Desulfoferrodoxin_SOR"/>
</dbReference>
<evidence type="ECO:0000256" key="5">
    <source>
        <dbReference type="ARBA" id="ARBA00022982"/>
    </source>
</evidence>
<keyword evidence="11" id="KW-1185">Reference proteome</keyword>